<keyword evidence="4" id="KW-0804">Transcription</keyword>
<dbReference type="Proteomes" id="UP000248790">
    <property type="component" value="Unassembled WGS sequence"/>
</dbReference>
<dbReference type="AlphaFoldDB" id="A0A327WK32"/>
<dbReference type="PANTHER" id="PTHR43133:SF46">
    <property type="entry name" value="RNA POLYMERASE SIGMA-70 FACTOR ECF SUBFAMILY"/>
    <property type="match status" value="1"/>
</dbReference>
<comment type="caution">
    <text evidence="7">The sequence shown here is derived from an EMBL/GenBank/DDBJ whole genome shotgun (WGS) entry which is preliminary data.</text>
</comment>
<dbReference type="InterPro" id="IPR013324">
    <property type="entry name" value="RNA_pol_sigma_r3/r4-like"/>
</dbReference>
<evidence type="ECO:0000259" key="6">
    <source>
        <dbReference type="Pfam" id="PF08281"/>
    </source>
</evidence>
<dbReference type="GO" id="GO:0003677">
    <property type="term" value="F:DNA binding"/>
    <property type="evidence" value="ECO:0007669"/>
    <property type="project" value="InterPro"/>
</dbReference>
<dbReference type="Pfam" id="PF04542">
    <property type="entry name" value="Sigma70_r2"/>
    <property type="match status" value="1"/>
</dbReference>
<dbReference type="Pfam" id="PF08281">
    <property type="entry name" value="Sigma70_r4_2"/>
    <property type="match status" value="1"/>
</dbReference>
<dbReference type="PANTHER" id="PTHR43133">
    <property type="entry name" value="RNA POLYMERASE ECF-TYPE SIGMA FACTO"/>
    <property type="match status" value="1"/>
</dbReference>
<dbReference type="Gene3D" id="1.10.10.10">
    <property type="entry name" value="Winged helix-like DNA-binding domain superfamily/Winged helix DNA-binding domain"/>
    <property type="match status" value="1"/>
</dbReference>
<dbReference type="GO" id="GO:0016987">
    <property type="term" value="F:sigma factor activity"/>
    <property type="evidence" value="ECO:0007669"/>
    <property type="project" value="UniProtKB-KW"/>
</dbReference>
<dbReference type="InterPro" id="IPR014284">
    <property type="entry name" value="RNA_pol_sigma-70_dom"/>
</dbReference>
<evidence type="ECO:0000256" key="3">
    <source>
        <dbReference type="ARBA" id="ARBA00023082"/>
    </source>
</evidence>
<protein>
    <submittedName>
        <fullName evidence="7">RNA polymerase sigma-70 factor (ECF subfamily)</fullName>
    </submittedName>
</protein>
<dbReference type="InterPro" id="IPR013325">
    <property type="entry name" value="RNA_pol_sigma_r2"/>
</dbReference>
<dbReference type="EMBL" id="QLMC01000011">
    <property type="protein sequence ID" value="RAJ90877.1"/>
    <property type="molecule type" value="Genomic_DNA"/>
</dbReference>
<keyword evidence="8" id="KW-1185">Reference proteome</keyword>
<keyword evidence="2" id="KW-0805">Transcription regulation</keyword>
<gene>
    <name evidence="7" type="ORF">LX87_05421</name>
</gene>
<feature type="domain" description="RNA polymerase sigma factor 70 region 4 type 2" evidence="6">
    <location>
        <begin position="125"/>
        <end position="176"/>
    </location>
</feature>
<evidence type="ECO:0000256" key="4">
    <source>
        <dbReference type="ARBA" id="ARBA00023163"/>
    </source>
</evidence>
<dbReference type="Gene3D" id="1.10.1740.10">
    <property type="match status" value="1"/>
</dbReference>
<evidence type="ECO:0000313" key="7">
    <source>
        <dbReference type="EMBL" id="RAJ90877.1"/>
    </source>
</evidence>
<dbReference type="CDD" id="cd06171">
    <property type="entry name" value="Sigma70_r4"/>
    <property type="match status" value="1"/>
</dbReference>
<evidence type="ECO:0000256" key="2">
    <source>
        <dbReference type="ARBA" id="ARBA00023015"/>
    </source>
</evidence>
<dbReference type="InterPro" id="IPR036388">
    <property type="entry name" value="WH-like_DNA-bd_sf"/>
</dbReference>
<dbReference type="OrthoDB" id="799938at2"/>
<dbReference type="RefSeq" id="WP_111631424.1">
    <property type="nucleotide sequence ID" value="NZ_QLMC01000011.1"/>
</dbReference>
<accession>A0A327WK32</accession>
<proteinExistence type="inferred from homology"/>
<sequence>MKVIALYNEEDLLARIVMGDESAFVTLFHHYKDKIYSVALRLTESTFIAEEVVQDIFLKLWLKREALSMIKDFESYLFIMARNQVFSALKKSARQKQLADDLALEIPTSENATYNALFGQECEKIIGEAVDLLPPQQKQIYLLSKEQELKREEIAKLLQISPDTVKAHLSKAIKRIRAYRNSQLGTHFFWLVFLFLKD</sequence>
<keyword evidence="3" id="KW-0731">Sigma factor</keyword>
<organism evidence="7 8">
    <name type="scientific">Larkinella arboricola</name>
    <dbReference type="NCBI Taxonomy" id="643671"/>
    <lineage>
        <taxon>Bacteria</taxon>
        <taxon>Pseudomonadati</taxon>
        <taxon>Bacteroidota</taxon>
        <taxon>Cytophagia</taxon>
        <taxon>Cytophagales</taxon>
        <taxon>Spirosomataceae</taxon>
        <taxon>Larkinella</taxon>
    </lineage>
</organism>
<dbReference type="InterPro" id="IPR014327">
    <property type="entry name" value="RNA_pol_sigma70_bacteroid"/>
</dbReference>
<dbReference type="NCBIfam" id="TIGR02937">
    <property type="entry name" value="sigma70-ECF"/>
    <property type="match status" value="1"/>
</dbReference>
<dbReference type="InterPro" id="IPR039425">
    <property type="entry name" value="RNA_pol_sigma-70-like"/>
</dbReference>
<evidence type="ECO:0000259" key="5">
    <source>
        <dbReference type="Pfam" id="PF04542"/>
    </source>
</evidence>
<dbReference type="SUPFAM" id="SSF88946">
    <property type="entry name" value="Sigma2 domain of RNA polymerase sigma factors"/>
    <property type="match status" value="1"/>
</dbReference>
<evidence type="ECO:0000256" key="1">
    <source>
        <dbReference type="ARBA" id="ARBA00010641"/>
    </source>
</evidence>
<evidence type="ECO:0000313" key="8">
    <source>
        <dbReference type="Proteomes" id="UP000248790"/>
    </source>
</evidence>
<dbReference type="NCBIfam" id="TIGR02985">
    <property type="entry name" value="Sig70_bacteroi1"/>
    <property type="match status" value="1"/>
</dbReference>
<dbReference type="SUPFAM" id="SSF88659">
    <property type="entry name" value="Sigma3 and sigma4 domains of RNA polymerase sigma factors"/>
    <property type="match status" value="1"/>
</dbReference>
<name>A0A327WK32_LARAB</name>
<comment type="similarity">
    <text evidence="1">Belongs to the sigma-70 factor family. ECF subfamily.</text>
</comment>
<feature type="domain" description="RNA polymerase sigma-70 region 2" evidence="5">
    <location>
        <begin position="27"/>
        <end position="94"/>
    </location>
</feature>
<dbReference type="GO" id="GO:0006352">
    <property type="term" value="P:DNA-templated transcription initiation"/>
    <property type="evidence" value="ECO:0007669"/>
    <property type="project" value="InterPro"/>
</dbReference>
<dbReference type="InterPro" id="IPR013249">
    <property type="entry name" value="RNA_pol_sigma70_r4_t2"/>
</dbReference>
<reference evidence="7 8" key="1">
    <citation type="submission" date="2018-06" db="EMBL/GenBank/DDBJ databases">
        <title>Genomic Encyclopedia of Archaeal and Bacterial Type Strains, Phase II (KMG-II): from individual species to whole genera.</title>
        <authorList>
            <person name="Goeker M."/>
        </authorList>
    </citation>
    <scope>NUCLEOTIDE SEQUENCE [LARGE SCALE GENOMIC DNA]</scope>
    <source>
        <strain evidence="7 8">DSM 21851</strain>
    </source>
</reference>
<dbReference type="InterPro" id="IPR007627">
    <property type="entry name" value="RNA_pol_sigma70_r2"/>
</dbReference>